<evidence type="ECO:0000259" key="6">
    <source>
        <dbReference type="PROSITE" id="PS50850"/>
    </source>
</evidence>
<feature type="transmembrane region" description="Helical" evidence="5">
    <location>
        <begin position="267"/>
        <end position="291"/>
    </location>
</feature>
<dbReference type="RefSeq" id="WP_160952644.1">
    <property type="nucleotide sequence ID" value="NZ_WWEQ01000012.1"/>
</dbReference>
<feature type="transmembrane region" description="Helical" evidence="5">
    <location>
        <begin position="226"/>
        <end position="246"/>
    </location>
</feature>
<feature type="transmembrane region" description="Helical" evidence="5">
    <location>
        <begin position="364"/>
        <end position="390"/>
    </location>
</feature>
<evidence type="ECO:0000313" key="8">
    <source>
        <dbReference type="Proteomes" id="UP000469215"/>
    </source>
</evidence>
<dbReference type="Proteomes" id="UP000469215">
    <property type="component" value="Unassembled WGS sequence"/>
</dbReference>
<dbReference type="CDD" id="cd17321">
    <property type="entry name" value="MFS_MMR_MDR_like"/>
    <property type="match status" value="1"/>
</dbReference>
<feature type="transmembrane region" description="Helical" evidence="5">
    <location>
        <begin position="198"/>
        <end position="220"/>
    </location>
</feature>
<dbReference type="GO" id="GO:0022857">
    <property type="term" value="F:transmembrane transporter activity"/>
    <property type="evidence" value="ECO:0007669"/>
    <property type="project" value="InterPro"/>
</dbReference>
<protein>
    <submittedName>
        <fullName evidence="7">MFS transporter</fullName>
    </submittedName>
</protein>
<reference evidence="7 8" key="1">
    <citation type="submission" date="2020-01" db="EMBL/GenBank/DDBJ databases">
        <authorList>
            <person name="Deng T."/>
        </authorList>
    </citation>
    <scope>NUCLEOTIDE SEQUENCE [LARGE SCALE GENOMIC DNA]</scope>
    <source>
        <strain evidence="7 8">5221</strain>
    </source>
</reference>
<proteinExistence type="predicted"/>
<feature type="transmembrane region" description="Helical" evidence="5">
    <location>
        <begin position="48"/>
        <end position="65"/>
    </location>
</feature>
<dbReference type="Gene3D" id="1.20.1250.20">
    <property type="entry name" value="MFS general substrate transporter like domains"/>
    <property type="match status" value="1"/>
</dbReference>
<dbReference type="GO" id="GO:0005886">
    <property type="term" value="C:plasma membrane"/>
    <property type="evidence" value="ECO:0007669"/>
    <property type="project" value="UniProtKB-SubCell"/>
</dbReference>
<evidence type="ECO:0000256" key="3">
    <source>
        <dbReference type="ARBA" id="ARBA00022989"/>
    </source>
</evidence>
<feature type="transmembrane region" description="Helical" evidence="5">
    <location>
        <begin position="303"/>
        <end position="324"/>
    </location>
</feature>
<sequence length="482" mass="48328">MSARAPRPAPSLWPLQLAAFLATFVFSLGNITSPQIRAALGAGPAQLALIVGAYAAAFAAAIVLCGRIGDRFGRKRLFILGMLGLLVTSLLVAGAANVPMAIAARALQGFAAAVMMPQILSIIQLSAVGQARVRAVSAFGAFSGVGTVGGQVIGGALTSLGGPVWGWRLAFAVFAAACGVCAWAALRLPADAGEPGLRLDFAGAALLALALGGLLTGLAIGPSTGWGAAALIPLSAAVAALVALIVQQRRAEARSAQPLLPPRVLRSPTIAAGMIMAAVFFAGFGAFLYNFALLTQSAHGDPAWLSGLTLAPFATAFVIVSALSHRISARLGGPRALLLGALVQALGLAGVGALSLVAPGHWELWFQLPGVVLGAGQALQFAPLVATVMAEVPRRIAGLTGGLVSTMQQTGIAVGVAVLGSAFQGLSARLGADHAFGVVSLVQLALAAAFGLAALRLRRIAARPAPEPPAGPADPPGTARDA</sequence>
<evidence type="ECO:0000313" key="7">
    <source>
        <dbReference type="EMBL" id="MYM19207.1"/>
    </source>
</evidence>
<dbReference type="InterPro" id="IPR036259">
    <property type="entry name" value="MFS_trans_sf"/>
</dbReference>
<accession>A0A6N9H572</accession>
<dbReference type="Pfam" id="PF07690">
    <property type="entry name" value="MFS_1"/>
    <property type="match status" value="2"/>
</dbReference>
<feature type="transmembrane region" description="Helical" evidence="5">
    <location>
        <begin position="336"/>
        <end position="358"/>
    </location>
</feature>
<keyword evidence="2 5" id="KW-0812">Transmembrane</keyword>
<feature type="transmembrane region" description="Helical" evidence="5">
    <location>
        <begin position="135"/>
        <end position="153"/>
    </location>
</feature>
<evidence type="ECO:0000256" key="1">
    <source>
        <dbReference type="ARBA" id="ARBA00004651"/>
    </source>
</evidence>
<feature type="domain" description="Major facilitator superfamily (MFS) profile" evidence="6">
    <location>
        <begin position="11"/>
        <end position="458"/>
    </location>
</feature>
<feature type="transmembrane region" description="Helical" evidence="5">
    <location>
        <begin position="402"/>
        <end position="423"/>
    </location>
</feature>
<feature type="transmembrane region" description="Helical" evidence="5">
    <location>
        <begin position="77"/>
        <end position="96"/>
    </location>
</feature>
<keyword evidence="8" id="KW-1185">Reference proteome</keyword>
<comment type="caution">
    <text evidence="7">The sequence shown here is derived from an EMBL/GenBank/DDBJ whole genome shotgun (WGS) entry which is preliminary data.</text>
</comment>
<name>A0A6N9H572_9MICO</name>
<dbReference type="PANTHER" id="PTHR42718">
    <property type="entry name" value="MAJOR FACILITATOR SUPERFAMILY MULTIDRUG TRANSPORTER MFSC"/>
    <property type="match status" value="1"/>
</dbReference>
<dbReference type="PROSITE" id="PS50850">
    <property type="entry name" value="MFS"/>
    <property type="match status" value="1"/>
</dbReference>
<feature type="transmembrane region" description="Helical" evidence="5">
    <location>
        <begin position="102"/>
        <end position="123"/>
    </location>
</feature>
<keyword evidence="4 5" id="KW-0472">Membrane</keyword>
<feature type="transmembrane region" description="Helical" evidence="5">
    <location>
        <begin position="165"/>
        <end position="186"/>
    </location>
</feature>
<dbReference type="Gene3D" id="1.20.1720.10">
    <property type="entry name" value="Multidrug resistance protein D"/>
    <property type="match status" value="1"/>
</dbReference>
<evidence type="ECO:0000256" key="5">
    <source>
        <dbReference type="SAM" id="Phobius"/>
    </source>
</evidence>
<evidence type="ECO:0000256" key="4">
    <source>
        <dbReference type="ARBA" id="ARBA00023136"/>
    </source>
</evidence>
<dbReference type="PANTHER" id="PTHR42718:SF39">
    <property type="entry name" value="ACTINORHODIN TRANSPORTER-RELATED"/>
    <property type="match status" value="1"/>
</dbReference>
<evidence type="ECO:0000256" key="2">
    <source>
        <dbReference type="ARBA" id="ARBA00022692"/>
    </source>
</evidence>
<feature type="transmembrane region" description="Helical" evidence="5">
    <location>
        <begin position="435"/>
        <end position="455"/>
    </location>
</feature>
<dbReference type="AlphaFoldDB" id="A0A6N9H572"/>
<dbReference type="InterPro" id="IPR011701">
    <property type="entry name" value="MFS"/>
</dbReference>
<dbReference type="InterPro" id="IPR020846">
    <property type="entry name" value="MFS_dom"/>
</dbReference>
<comment type="subcellular location">
    <subcellularLocation>
        <location evidence="1">Cell membrane</location>
        <topology evidence="1">Multi-pass membrane protein</topology>
    </subcellularLocation>
</comment>
<keyword evidence="3 5" id="KW-1133">Transmembrane helix</keyword>
<dbReference type="EMBL" id="WWEQ01000012">
    <property type="protein sequence ID" value="MYM19207.1"/>
    <property type="molecule type" value="Genomic_DNA"/>
</dbReference>
<gene>
    <name evidence="7" type="ORF">GSY69_04285</name>
</gene>
<organism evidence="7 8">
    <name type="scientific">Brevibacterium rongguiense</name>
    <dbReference type="NCBI Taxonomy" id="2695267"/>
    <lineage>
        <taxon>Bacteria</taxon>
        <taxon>Bacillati</taxon>
        <taxon>Actinomycetota</taxon>
        <taxon>Actinomycetes</taxon>
        <taxon>Micrococcales</taxon>
        <taxon>Brevibacteriaceae</taxon>
        <taxon>Brevibacterium</taxon>
    </lineage>
</organism>
<dbReference type="SUPFAM" id="SSF103473">
    <property type="entry name" value="MFS general substrate transporter"/>
    <property type="match status" value="2"/>
</dbReference>